<comment type="caution">
    <text evidence="1">The sequence shown here is derived from an EMBL/GenBank/DDBJ whole genome shotgun (WGS) entry which is preliminary data.</text>
</comment>
<dbReference type="AlphaFoldDB" id="A0A242N263"/>
<evidence type="ECO:0000313" key="2">
    <source>
        <dbReference type="Proteomes" id="UP000194546"/>
    </source>
</evidence>
<name>A0A242N263_CABSO</name>
<protein>
    <submittedName>
        <fullName evidence="1">Uncharacterized protein</fullName>
    </submittedName>
</protein>
<gene>
    <name evidence="1" type="ORF">PAMC26510_08845</name>
</gene>
<dbReference type="EMBL" id="NBTY01000052">
    <property type="protein sequence ID" value="OTP77768.1"/>
    <property type="molecule type" value="Genomic_DNA"/>
</dbReference>
<organism evidence="1 2">
    <name type="scientific">Caballeronia sordidicola</name>
    <name type="common">Burkholderia sordidicola</name>
    <dbReference type="NCBI Taxonomy" id="196367"/>
    <lineage>
        <taxon>Bacteria</taxon>
        <taxon>Pseudomonadati</taxon>
        <taxon>Pseudomonadota</taxon>
        <taxon>Betaproteobacteria</taxon>
        <taxon>Burkholderiales</taxon>
        <taxon>Burkholderiaceae</taxon>
        <taxon>Caballeronia</taxon>
    </lineage>
</organism>
<proteinExistence type="predicted"/>
<evidence type="ECO:0000313" key="1">
    <source>
        <dbReference type="EMBL" id="OTP77768.1"/>
    </source>
</evidence>
<dbReference type="Proteomes" id="UP000194546">
    <property type="component" value="Unassembled WGS sequence"/>
</dbReference>
<sequence length="47" mass="5544">MVFLIRRLTEKGVKRFRQFYVEACAAFRGYKGRSGAERRETVERAFG</sequence>
<accession>A0A242N263</accession>
<reference evidence="1 2" key="1">
    <citation type="submission" date="2017-03" db="EMBL/GenBank/DDBJ databases">
        <title>Genome analysis of strain PAMC 26510.</title>
        <authorList>
            <person name="Oh H.-M."/>
            <person name="Yang J.-A."/>
        </authorList>
    </citation>
    <scope>NUCLEOTIDE SEQUENCE [LARGE SCALE GENOMIC DNA]</scope>
    <source>
        <strain evidence="1 2">PAMC 26510</strain>
    </source>
</reference>